<reference evidence="1 2" key="1">
    <citation type="submission" date="2022-01" db="EMBL/GenBank/DDBJ databases">
        <authorList>
            <person name="Xiong W."/>
            <person name="Schranz E."/>
        </authorList>
    </citation>
    <scope>NUCLEOTIDE SEQUENCE [LARGE SCALE GENOMIC DNA]</scope>
</reference>
<gene>
    <name evidence="1" type="ORF">LVIROSA_LOCUS22704</name>
</gene>
<dbReference type="EMBL" id="CAKMRJ010004445">
    <property type="protein sequence ID" value="CAH1436329.1"/>
    <property type="molecule type" value="Genomic_DNA"/>
</dbReference>
<dbReference type="InterPro" id="IPR025886">
    <property type="entry name" value="PP2-like"/>
</dbReference>
<dbReference type="PANTHER" id="PTHR32278">
    <property type="entry name" value="F-BOX DOMAIN-CONTAINING PROTEIN"/>
    <property type="match status" value="1"/>
</dbReference>
<dbReference type="PANTHER" id="PTHR32278:SF61">
    <property type="entry name" value="F-BOX DOMAIN, PHLOEM PROTEIN 2-LIKE PROTEIN-RELATED"/>
    <property type="match status" value="1"/>
</dbReference>
<dbReference type="Pfam" id="PF14299">
    <property type="entry name" value="PP2"/>
    <property type="match status" value="1"/>
</dbReference>
<accession>A0AAU9NES5</accession>
<dbReference type="AlphaFoldDB" id="A0AAU9NES5"/>
<evidence type="ECO:0000313" key="1">
    <source>
        <dbReference type="EMBL" id="CAH1436329.1"/>
    </source>
</evidence>
<name>A0AAU9NES5_9ASTR</name>
<keyword evidence="2" id="KW-1185">Reference proteome</keyword>
<proteinExistence type="predicted"/>
<evidence type="ECO:0000313" key="2">
    <source>
        <dbReference type="Proteomes" id="UP001157418"/>
    </source>
</evidence>
<organism evidence="1 2">
    <name type="scientific">Lactuca virosa</name>
    <dbReference type="NCBI Taxonomy" id="75947"/>
    <lineage>
        <taxon>Eukaryota</taxon>
        <taxon>Viridiplantae</taxon>
        <taxon>Streptophyta</taxon>
        <taxon>Embryophyta</taxon>
        <taxon>Tracheophyta</taxon>
        <taxon>Spermatophyta</taxon>
        <taxon>Magnoliopsida</taxon>
        <taxon>eudicotyledons</taxon>
        <taxon>Gunneridae</taxon>
        <taxon>Pentapetalae</taxon>
        <taxon>asterids</taxon>
        <taxon>campanulids</taxon>
        <taxon>Asterales</taxon>
        <taxon>Asteraceae</taxon>
        <taxon>Cichorioideae</taxon>
        <taxon>Cichorieae</taxon>
        <taxon>Lactucinae</taxon>
        <taxon>Lactuca</taxon>
    </lineage>
</organism>
<protein>
    <recommendedName>
        <fullName evidence="3">C2 domain-containing protein</fullName>
    </recommendedName>
</protein>
<sequence>MLGPKDSSIAWQETAAYWELRHIRCRLCRFPEVWILRKVWWLAIHGKIATVKLSEKSTYVAYLVFQTTKDCKELDLPANSSISFGGKKRETENVYLERPKANETWQENYVFPHRREDGWMEIKLGEIEYKEGDDGEVDMAFVEVTANQKSGLIMIVVEVCKCGKKIDPPNKTSELPSRLVSLLIELAVYFYLRLVEMWRRLMEEYFGFASSTIMPQKVVYEYWKCVGEIDIKDIKDVKVVEN</sequence>
<evidence type="ECO:0008006" key="3">
    <source>
        <dbReference type="Google" id="ProtNLM"/>
    </source>
</evidence>
<comment type="caution">
    <text evidence="1">The sequence shown here is derived from an EMBL/GenBank/DDBJ whole genome shotgun (WGS) entry which is preliminary data.</text>
</comment>
<dbReference type="Proteomes" id="UP001157418">
    <property type="component" value="Unassembled WGS sequence"/>
</dbReference>